<accession>A0ACB9QYA0</accession>
<organism evidence="1 2">
    <name type="scientific">Melastoma candidum</name>
    <dbReference type="NCBI Taxonomy" id="119954"/>
    <lineage>
        <taxon>Eukaryota</taxon>
        <taxon>Viridiplantae</taxon>
        <taxon>Streptophyta</taxon>
        <taxon>Embryophyta</taxon>
        <taxon>Tracheophyta</taxon>
        <taxon>Spermatophyta</taxon>
        <taxon>Magnoliopsida</taxon>
        <taxon>eudicotyledons</taxon>
        <taxon>Gunneridae</taxon>
        <taxon>Pentapetalae</taxon>
        <taxon>rosids</taxon>
        <taxon>malvids</taxon>
        <taxon>Myrtales</taxon>
        <taxon>Melastomataceae</taxon>
        <taxon>Melastomatoideae</taxon>
        <taxon>Melastomateae</taxon>
        <taxon>Melastoma</taxon>
    </lineage>
</organism>
<reference evidence="2" key="1">
    <citation type="journal article" date="2023" name="Front. Plant Sci.">
        <title>Chromosomal-level genome assembly of Melastoma candidum provides insights into trichome evolution.</title>
        <authorList>
            <person name="Zhong Y."/>
            <person name="Wu W."/>
            <person name="Sun C."/>
            <person name="Zou P."/>
            <person name="Liu Y."/>
            <person name="Dai S."/>
            <person name="Zhou R."/>
        </authorList>
    </citation>
    <scope>NUCLEOTIDE SEQUENCE [LARGE SCALE GENOMIC DNA]</scope>
</reference>
<dbReference type="Proteomes" id="UP001057402">
    <property type="component" value="Chromosome 4"/>
</dbReference>
<evidence type="ECO:0000313" key="2">
    <source>
        <dbReference type="Proteomes" id="UP001057402"/>
    </source>
</evidence>
<proteinExistence type="predicted"/>
<keyword evidence="2" id="KW-1185">Reference proteome</keyword>
<comment type="caution">
    <text evidence="1">The sequence shown here is derived from an EMBL/GenBank/DDBJ whole genome shotgun (WGS) entry which is preliminary data.</text>
</comment>
<gene>
    <name evidence="1" type="ORF">MLD38_009961</name>
</gene>
<sequence length="235" mass="26491">MVVTTLGRPPPPVRRGMYASFPSSSDVLPLPLPSDHCFVHRETVEGVGREVGAGRRLRLEGQVVWCFQDSSWGGRLQHFLDWVYQEILTDPSYDGQFVLMTHPLIGNTGVNFDDEESRQGFLAGLVIRSLRISTSNWRCTKELGNYLIERNIMGIYDVDMRAITRRLRQRGSLIGVLSTEQSKTDEELLGMSRSWDIVDPHMNGWIKQTPNGSSAPQAVTAFVLWCMTLGSNTIY</sequence>
<evidence type="ECO:0000313" key="1">
    <source>
        <dbReference type="EMBL" id="KAI4371634.1"/>
    </source>
</evidence>
<name>A0ACB9QYA0_9MYRT</name>
<protein>
    <submittedName>
        <fullName evidence="1">Uncharacterized protein</fullName>
    </submittedName>
</protein>
<dbReference type="EMBL" id="CM042883">
    <property type="protein sequence ID" value="KAI4371634.1"/>
    <property type="molecule type" value="Genomic_DNA"/>
</dbReference>